<feature type="chain" id="PRO_5043966145" evidence="1">
    <location>
        <begin position="30"/>
        <end position="99"/>
    </location>
</feature>
<name>A0AAV4J7X0_9GAST</name>
<feature type="signal peptide" evidence="1">
    <location>
        <begin position="1"/>
        <end position="29"/>
    </location>
</feature>
<proteinExistence type="predicted"/>
<organism evidence="2 3">
    <name type="scientific">Elysia marginata</name>
    <dbReference type="NCBI Taxonomy" id="1093978"/>
    <lineage>
        <taxon>Eukaryota</taxon>
        <taxon>Metazoa</taxon>
        <taxon>Spiralia</taxon>
        <taxon>Lophotrochozoa</taxon>
        <taxon>Mollusca</taxon>
        <taxon>Gastropoda</taxon>
        <taxon>Heterobranchia</taxon>
        <taxon>Euthyneura</taxon>
        <taxon>Panpulmonata</taxon>
        <taxon>Sacoglossa</taxon>
        <taxon>Placobranchoidea</taxon>
        <taxon>Plakobranchidae</taxon>
        <taxon>Elysia</taxon>
    </lineage>
</organism>
<dbReference type="AlphaFoldDB" id="A0AAV4J7X0"/>
<keyword evidence="3" id="KW-1185">Reference proteome</keyword>
<accession>A0AAV4J7X0</accession>
<keyword evidence="1" id="KW-0732">Signal</keyword>
<dbReference type="Proteomes" id="UP000762676">
    <property type="component" value="Unassembled WGS sequence"/>
</dbReference>
<evidence type="ECO:0000313" key="3">
    <source>
        <dbReference type="Proteomes" id="UP000762676"/>
    </source>
</evidence>
<gene>
    <name evidence="2" type="ORF">ElyMa_006831000</name>
</gene>
<dbReference type="EMBL" id="BMAT01013665">
    <property type="protein sequence ID" value="GFS17783.1"/>
    <property type="molecule type" value="Genomic_DNA"/>
</dbReference>
<reference evidence="2 3" key="1">
    <citation type="journal article" date="2021" name="Elife">
        <title>Chloroplast acquisition without the gene transfer in kleptoplastic sea slugs, Plakobranchus ocellatus.</title>
        <authorList>
            <person name="Maeda T."/>
            <person name="Takahashi S."/>
            <person name="Yoshida T."/>
            <person name="Shimamura S."/>
            <person name="Takaki Y."/>
            <person name="Nagai Y."/>
            <person name="Toyoda A."/>
            <person name="Suzuki Y."/>
            <person name="Arimoto A."/>
            <person name="Ishii H."/>
            <person name="Satoh N."/>
            <person name="Nishiyama T."/>
            <person name="Hasebe M."/>
            <person name="Maruyama T."/>
            <person name="Minagawa J."/>
            <person name="Obokata J."/>
            <person name="Shigenobu S."/>
        </authorList>
    </citation>
    <scope>NUCLEOTIDE SEQUENCE [LARGE SCALE GENOMIC DNA]</scope>
</reference>
<comment type="caution">
    <text evidence="2">The sequence shown here is derived from an EMBL/GenBank/DDBJ whole genome shotgun (WGS) entry which is preliminary data.</text>
</comment>
<evidence type="ECO:0000313" key="2">
    <source>
        <dbReference type="EMBL" id="GFS17783.1"/>
    </source>
</evidence>
<sequence>MERKRESHCPMRLLLFPVLWLCLLALAWNEVPKCDATIVDHHDDRFMSDVNLEHYYIMEESALSKADVMLRGDFMGSDDEDKDEEDMASIALNLTNFKK</sequence>
<protein>
    <submittedName>
        <fullName evidence="2">Uncharacterized protein</fullName>
    </submittedName>
</protein>
<evidence type="ECO:0000256" key="1">
    <source>
        <dbReference type="SAM" id="SignalP"/>
    </source>
</evidence>